<feature type="domain" description="NADPH-dependent FMN reductase-like" evidence="1">
    <location>
        <begin position="62"/>
        <end position="145"/>
    </location>
</feature>
<organism evidence="2">
    <name type="scientific">Dolosigranulum savutiense</name>
    <dbReference type="NCBI Taxonomy" id="3110288"/>
    <lineage>
        <taxon>Bacteria</taxon>
        <taxon>Bacillati</taxon>
        <taxon>Bacillota</taxon>
        <taxon>Bacilli</taxon>
        <taxon>Lactobacillales</taxon>
        <taxon>Carnobacteriaceae</taxon>
        <taxon>Dolosigranulum</taxon>
    </lineage>
</organism>
<dbReference type="SUPFAM" id="SSF52218">
    <property type="entry name" value="Flavoproteins"/>
    <property type="match status" value="1"/>
</dbReference>
<name>A0AB74TIC3_9LACT</name>
<dbReference type="Gene3D" id="3.40.50.360">
    <property type="match status" value="1"/>
</dbReference>
<reference evidence="2" key="1">
    <citation type="submission" date="2023-12" db="EMBL/GenBank/DDBJ databases">
        <title>Dolosigranulum savutii sp. nov. isolated from human upper respiratory samples collected in Botswana.</title>
        <authorList>
            <person name="Kelly M.S."/>
        </authorList>
    </citation>
    <scope>NUCLEOTIDE SEQUENCE</scope>
    <source>
        <strain evidence="2">MSK433</strain>
    </source>
</reference>
<dbReference type="InterPro" id="IPR029039">
    <property type="entry name" value="Flavoprotein-like_sf"/>
</dbReference>
<protein>
    <submittedName>
        <fullName evidence="2">NAD(P)H-dependent oxidoreductase</fullName>
    </submittedName>
</protein>
<proteinExistence type="predicted"/>
<dbReference type="RefSeq" id="WP_347300363.1">
    <property type="nucleotide sequence ID" value="NZ_CP142433.1"/>
</dbReference>
<evidence type="ECO:0000313" key="2">
    <source>
        <dbReference type="EMBL" id="XBC45991.1"/>
    </source>
</evidence>
<dbReference type="InterPro" id="IPR005025">
    <property type="entry name" value="FMN_Rdtase-like_dom"/>
</dbReference>
<dbReference type="EMBL" id="CP142433">
    <property type="protein sequence ID" value="XBC45991.1"/>
    <property type="molecule type" value="Genomic_DNA"/>
</dbReference>
<dbReference type="Pfam" id="PF03358">
    <property type="entry name" value="FMN_red"/>
    <property type="match status" value="1"/>
</dbReference>
<evidence type="ECO:0000259" key="1">
    <source>
        <dbReference type="Pfam" id="PF03358"/>
    </source>
</evidence>
<sequence>MNVFIYYGNDLNKSSGSNIFVNKLINSAKKFVKDGKVYLRHGGDMKLEYISNWKDVMNFDTKLDKQQIANEIYDSNIIILISPVFIHNVSSFMKIFLDNFAVWTHIAPLVGKVGLPISISSTNGNVFVNNYLTKIMNYWGLVTCEPVSLELGLMTEDALDSYIRQIIQTMEEIDTGGINFDTTQVEYFFDYILKTMSTYQKNHPEKILFDQLPYSNCQTFREAFEMMRERY</sequence>
<accession>A0AB74TIC3</accession>
<dbReference type="GO" id="GO:0016491">
    <property type="term" value="F:oxidoreductase activity"/>
    <property type="evidence" value="ECO:0007669"/>
    <property type="project" value="InterPro"/>
</dbReference>
<dbReference type="AlphaFoldDB" id="A0AB74TIC3"/>
<gene>
    <name evidence="2" type="ORF">VUQ08_09155</name>
</gene>